<dbReference type="InterPro" id="IPR004113">
    <property type="entry name" value="FAD-bd_oxidored_4_C"/>
</dbReference>
<dbReference type="GO" id="GO:0016491">
    <property type="term" value="F:oxidoreductase activity"/>
    <property type="evidence" value="ECO:0007669"/>
    <property type="project" value="UniProtKB-KW"/>
</dbReference>
<name>A0A7C5Q9F8_AQUAO</name>
<dbReference type="Gene3D" id="1.10.45.10">
    <property type="entry name" value="Vanillyl-alcohol Oxidase, Chain A, domain 4"/>
    <property type="match status" value="1"/>
</dbReference>
<keyword evidence="4" id="KW-0274">FAD</keyword>
<organism evidence="7">
    <name type="scientific">Aquifex aeolicus</name>
    <dbReference type="NCBI Taxonomy" id="63363"/>
    <lineage>
        <taxon>Bacteria</taxon>
        <taxon>Pseudomonadati</taxon>
        <taxon>Aquificota</taxon>
        <taxon>Aquificia</taxon>
        <taxon>Aquificales</taxon>
        <taxon>Aquificaceae</taxon>
        <taxon>Aquifex</taxon>
    </lineage>
</organism>
<dbReference type="Gene3D" id="3.30.43.10">
    <property type="entry name" value="Uridine Diphospho-n-acetylenolpyruvylglucosamine Reductase, domain 2"/>
    <property type="match status" value="1"/>
</dbReference>
<dbReference type="FunFam" id="1.10.45.10:FF:000001">
    <property type="entry name" value="D-lactate dehydrogenase mitochondrial"/>
    <property type="match status" value="1"/>
</dbReference>
<sequence length="463" mass="50685">MFRVLKKDPLSRLRSALGRDKVLTSPVERKLYSYDATPIPIERAVPSAVVFPESEEDVRRLVELCYEEKIPMFPRGAGSGLTGGAVPTDSRGVAVSFEKMTGIEIDLDNATATVQPGVVTYELQRRVEKLGLFYPPDPSSLKYSTVGGNIAENAGGPRCLKYGVTRDYVLGLRIVIKEGRLLRTGNPVIKDVAGYDLTKLIVGSEGTLGLITSATLKLIPKPPARATVLALFDDLRTVGRAVTRIMTSGIFPSALEFMDGSAVEVVESYSPAGLPKVAALLLIEVDGTPSSVREQAEAISALLREMNVGVSVAPDERSAQKLWGARKNLGPALGNLRSGKINEDIVVPRSHLPEVLPRLKEIARKYDLLMVVFGHIGDGNLHVNLLYDRRNREEEERAERAVDEVFELTLSHSGSITGEHGVGLTKKKYLRWQFGDTGYEILRGVKRLFDPENLFNPGKVVDL</sequence>
<dbReference type="AlphaFoldDB" id="A0A7C5Q9F8"/>
<evidence type="ECO:0000256" key="1">
    <source>
        <dbReference type="ARBA" id="ARBA00001974"/>
    </source>
</evidence>
<dbReference type="InterPro" id="IPR016166">
    <property type="entry name" value="FAD-bd_PCMH"/>
</dbReference>
<dbReference type="Proteomes" id="UP000885792">
    <property type="component" value="Unassembled WGS sequence"/>
</dbReference>
<evidence type="ECO:0000259" key="6">
    <source>
        <dbReference type="PROSITE" id="PS51387"/>
    </source>
</evidence>
<comment type="similarity">
    <text evidence="2">Belongs to the FAD-binding oxidoreductase/transferase type 4 family.</text>
</comment>
<keyword evidence="3" id="KW-0285">Flavoprotein</keyword>
<dbReference type="SUPFAM" id="SSF55103">
    <property type="entry name" value="FAD-linked oxidases, C-terminal domain"/>
    <property type="match status" value="1"/>
</dbReference>
<dbReference type="EMBL" id="DRNB01000149">
    <property type="protein sequence ID" value="HHJ64059.1"/>
    <property type="molecule type" value="Genomic_DNA"/>
</dbReference>
<dbReference type="Pfam" id="PF01565">
    <property type="entry name" value="FAD_binding_4"/>
    <property type="match status" value="1"/>
</dbReference>
<dbReference type="InterPro" id="IPR016171">
    <property type="entry name" value="Vanillyl_alc_oxidase_C-sub2"/>
</dbReference>
<evidence type="ECO:0000313" key="7">
    <source>
        <dbReference type="EMBL" id="HHJ64059.1"/>
    </source>
</evidence>
<feature type="domain" description="FAD-binding PCMH-type" evidence="6">
    <location>
        <begin position="42"/>
        <end position="221"/>
    </location>
</feature>
<evidence type="ECO:0000256" key="2">
    <source>
        <dbReference type="ARBA" id="ARBA00008000"/>
    </source>
</evidence>
<dbReference type="Pfam" id="PF02913">
    <property type="entry name" value="FAD-oxidase_C"/>
    <property type="match status" value="1"/>
</dbReference>
<dbReference type="Gene3D" id="3.30.465.10">
    <property type="match status" value="1"/>
</dbReference>
<protein>
    <submittedName>
        <fullName evidence="7">FAD-binding protein</fullName>
    </submittedName>
</protein>
<comment type="caution">
    <text evidence="7">The sequence shown here is derived from an EMBL/GenBank/DDBJ whole genome shotgun (WGS) entry which is preliminary data.</text>
</comment>
<dbReference type="FunFam" id="3.30.70.2740:FF:000001">
    <property type="entry name" value="D-lactate dehydrogenase mitochondrial"/>
    <property type="match status" value="1"/>
</dbReference>
<reference evidence="7" key="1">
    <citation type="journal article" date="2020" name="mSystems">
        <title>Genome- and Community-Level Interaction Insights into Carbon Utilization and Element Cycling Functions of Hydrothermarchaeota in Hydrothermal Sediment.</title>
        <authorList>
            <person name="Zhou Z."/>
            <person name="Liu Y."/>
            <person name="Xu W."/>
            <person name="Pan J."/>
            <person name="Luo Z.H."/>
            <person name="Li M."/>
        </authorList>
    </citation>
    <scope>NUCLEOTIDE SEQUENCE [LARGE SCALE GENOMIC DNA]</scope>
    <source>
        <strain evidence="7">HyVt-501</strain>
    </source>
</reference>
<dbReference type="Gene3D" id="3.30.70.2190">
    <property type="match status" value="1"/>
</dbReference>
<dbReference type="InterPro" id="IPR036318">
    <property type="entry name" value="FAD-bd_PCMH-like_sf"/>
</dbReference>
<gene>
    <name evidence="7" type="ORF">ENJ61_04040</name>
</gene>
<dbReference type="InterPro" id="IPR006094">
    <property type="entry name" value="Oxid_FAD_bind_N"/>
</dbReference>
<dbReference type="PANTHER" id="PTHR42934">
    <property type="entry name" value="GLYCOLATE OXIDASE SUBUNIT GLCD"/>
    <property type="match status" value="1"/>
</dbReference>
<dbReference type="GO" id="GO:0071949">
    <property type="term" value="F:FAD binding"/>
    <property type="evidence" value="ECO:0007669"/>
    <property type="project" value="InterPro"/>
</dbReference>
<accession>A0A7C5Q9F8</accession>
<dbReference type="InterPro" id="IPR016169">
    <property type="entry name" value="FAD-bd_PCMH_sub2"/>
</dbReference>
<dbReference type="SUPFAM" id="SSF56176">
    <property type="entry name" value="FAD-binding/transporter-associated domain-like"/>
    <property type="match status" value="1"/>
</dbReference>
<evidence type="ECO:0000256" key="5">
    <source>
        <dbReference type="ARBA" id="ARBA00023002"/>
    </source>
</evidence>
<dbReference type="PANTHER" id="PTHR42934:SF2">
    <property type="entry name" value="GLYCOLATE OXIDASE SUBUNIT GLCD"/>
    <property type="match status" value="1"/>
</dbReference>
<dbReference type="InterPro" id="IPR016164">
    <property type="entry name" value="FAD-linked_Oxase-like_C"/>
</dbReference>
<evidence type="ECO:0000256" key="3">
    <source>
        <dbReference type="ARBA" id="ARBA00022630"/>
    </source>
</evidence>
<dbReference type="Gene3D" id="3.30.70.2740">
    <property type="match status" value="1"/>
</dbReference>
<keyword evidence="5" id="KW-0560">Oxidoreductase</keyword>
<dbReference type="PROSITE" id="PS51387">
    <property type="entry name" value="FAD_PCMH"/>
    <property type="match status" value="1"/>
</dbReference>
<evidence type="ECO:0000256" key="4">
    <source>
        <dbReference type="ARBA" id="ARBA00022827"/>
    </source>
</evidence>
<proteinExistence type="inferred from homology"/>
<comment type="cofactor">
    <cofactor evidence="1">
        <name>FAD</name>
        <dbReference type="ChEBI" id="CHEBI:57692"/>
    </cofactor>
</comment>
<dbReference type="InterPro" id="IPR016167">
    <property type="entry name" value="FAD-bd_PCMH_sub1"/>
</dbReference>
<dbReference type="InterPro" id="IPR051914">
    <property type="entry name" value="FAD-linked_OxidoTrans_Type4"/>
</dbReference>